<organism evidence="1 2">
    <name type="scientific">Panagrolaimus sp. PS1159</name>
    <dbReference type="NCBI Taxonomy" id="55785"/>
    <lineage>
        <taxon>Eukaryota</taxon>
        <taxon>Metazoa</taxon>
        <taxon>Ecdysozoa</taxon>
        <taxon>Nematoda</taxon>
        <taxon>Chromadorea</taxon>
        <taxon>Rhabditida</taxon>
        <taxon>Tylenchina</taxon>
        <taxon>Panagrolaimomorpha</taxon>
        <taxon>Panagrolaimoidea</taxon>
        <taxon>Panagrolaimidae</taxon>
        <taxon>Panagrolaimus</taxon>
    </lineage>
</organism>
<proteinExistence type="predicted"/>
<sequence length="546" mass="61770">MPGGDGLKIAAPIKKRSRPNGIPPIPSVVCDSIISPNREPSISPTVSTSSSRAVIVLGNLHQSLRRVLNVHPEKYRKNSRQYSRSASPFSSSQMAPARSRSIDDELNRRLKNARGSLTQEYSGVTTLKVPDETCLLTLNDADLEAFPDELLCPNGGDYIFTDDEDDPVPREIITINVSGLRFQTQEKTLKRYPETILGNPFKRKKYYIQAKNEFFFDRHRACFESILHIYQSRGQVVRPENIPIDVYLNELKFHNFSGEVLETFWANEGYVKPPDPKMPENFIQRSLWELMEYPDSSLAARIFAFVSIAVIILKPEEVFSNREWNSGFFWVEFICSVWFSIELILRFLGCPEKIAFCKSFLNILDFVAVAPFFVNMIWFADSTTSSMSFSVLRIIRLVRVFRIFKLSRHSVGLQVLGKTFKASIREFFLLIFFLGIALVLFSSGVYFAEQGESNTKFTSIPASFWFVLATLSTVGYGDMVPTGVYGKIVGGCCSLIGVITLALPVPIIVANFKHFYRQEIRLAQMYNLAQQDNASNASKKSFNIGA</sequence>
<dbReference type="WBParaSite" id="PS1159_v2.g20743.t2">
    <property type="protein sequence ID" value="PS1159_v2.g20743.t2"/>
    <property type="gene ID" value="PS1159_v2.g20743"/>
</dbReference>
<name>A0AC35FTL0_9BILA</name>
<accession>A0AC35FTL0</accession>
<protein>
    <submittedName>
        <fullName evidence="2">BTB domain-containing protein</fullName>
    </submittedName>
</protein>
<evidence type="ECO:0000313" key="2">
    <source>
        <dbReference type="WBParaSite" id="PS1159_v2.g20743.t2"/>
    </source>
</evidence>
<dbReference type="Proteomes" id="UP000887580">
    <property type="component" value="Unplaced"/>
</dbReference>
<reference evidence="2" key="1">
    <citation type="submission" date="2025-08" db="UniProtKB">
        <authorList>
            <consortium name="WormBaseParasite"/>
        </authorList>
    </citation>
    <scope>IDENTIFICATION</scope>
</reference>
<evidence type="ECO:0000313" key="1">
    <source>
        <dbReference type="Proteomes" id="UP000887580"/>
    </source>
</evidence>